<feature type="region of interest" description="Disordered" evidence="1">
    <location>
        <begin position="94"/>
        <end position="113"/>
    </location>
</feature>
<feature type="non-terminal residue" evidence="2">
    <location>
        <position position="1"/>
    </location>
</feature>
<dbReference type="EMBL" id="CADCVJ010000224">
    <property type="protein sequence ID" value="CAA9493394.1"/>
    <property type="molecule type" value="Genomic_DNA"/>
</dbReference>
<sequence>VRAMGPAGHRGRRSTAAAGLRRAGDGAPLPGAGGARHPLHGGARQVGAQPCAGRVTGAVQLDGEPVSRLHARLRVLLRPPDPRVPRARCRARLRAPGDRQGQRSGGAARRAGATLVARRARRARDQHGPIPVGGGPLQADARHLERAARRPQSLLDPHQVAAAAARRGSAPGDRRGDRRQRVPVGADARREGVARHGAAHATPARAPGGGGRAQPSGHSHRNPDLPAHAGRQRRSAPGRAHRRAGHRGRRGQHRRQHAVPARRRPRHLLRLAARPATGSASPLRAALPRRGVRAAGRAPSDRGHGARRARPARAISRAAPPAARRASGSISPATACQRARESLRGRDGDAGDVRRRRAGLAVL</sequence>
<accession>A0A6J4SA31</accession>
<feature type="compositionally biased region" description="Basic and acidic residues" evidence="1">
    <location>
        <begin position="338"/>
        <end position="353"/>
    </location>
</feature>
<feature type="compositionally biased region" description="Low complexity" evidence="1">
    <location>
        <begin position="16"/>
        <end position="30"/>
    </location>
</feature>
<feature type="non-terminal residue" evidence="2">
    <location>
        <position position="363"/>
    </location>
</feature>
<name>A0A6J4SA31_9ACTN</name>
<feature type="compositionally biased region" description="Low complexity" evidence="1">
    <location>
        <begin position="312"/>
        <end position="333"/>
    </location>
</feature>
<evidence type="ECO:0000256" key="1">
    <source>
        <dbReference type="SAM" id="MobiDB-lite"/>
    </source>
</evidence>
<protein>
    <submittedName>
        <fullName evidence="2">Radical SAM domain protein</fullName>
    </submittedName>
</protein>
<feature type="compositionally biased region" description="Low complexity" evidence="1">
    <location>
        <begin position="270"/>
        <end position="298"/>
    </location>
</feature>
<organism evidence="2">
    <name type="scientific">uncultured Solirubrobacteraceae bacterium</name>
    <dbReference type="NCBI Taxonomy" id="1162706"/>
    <lineage>
        <taxon>Bacteria</taxon>
        <taxon>Bacillati</taxon>
        <taxon>Actinomycetota</taxon>
        <taxon>Thermoleophilia</taxon>
        <taxon>Solirubrobacterales</taxon>
        <taxon>Solirubrobacteraceae</taxon>
        <taxon>environmental samples</taxon>
    </lineage>
</organism>
<proteinExistence type="predicted"/>
<feature type="region of interest" description="Disordered" evidence="1">
    <location>
        <begin position="151"/>
        <end position="363"/>
    </location>
</feature>
<evidence type="ECO:0000313" key="2">
    <source>
        <dbReference type="EMBL" id="CAA9493394.1"/>
    </source>
</evidence>
<gene>
    <name evidence="2" type="ORF">AVDCRST_MAG38-2781</name>
</gene>
<feature type="region of interest" description="Disordered" evidence="1">
    <location>
        <begin position="1"/>
        <end position="34"/>
    </location>
</feature>
<feature type="compositionally biased region" description="Basic residues" evidence="1">
    <location>
        <begin position="230"/>
        <end position="269"/>
    </location>
</feature>
<feature type="compositionally biased region" description="Low complexity" evidence="1">
    <location>
        <begin position="161"/>
        <end position="171"/>
    </location>
</feature>
<feature type="region of interest" description="Disordered" evidence="1">
    <location>
        <begin position="119"/>
        <end position="138"/>
    </location>
</feature>
<reference evidence="2" key="1">
    <citation type="submission" date="2020-02" db="EMBL/GenBank/DDBJ databases">
        <authorList>
            <person name="Meier V. D."/>
        </authorList>
    </citation>
    <scope>NUCLEOTIDE SEQUENCE</scope>
    <source>
        <strain evidence="2">AVDCRST_MAG38</strain>
    </source>
</reference>
<feature type="compositionally biased region" description="Low complexity" evidence="1">
    <location>
        <begin position="195"/>
        <end position="206"/>
    </location>
</feature>
<dbReference type="AlphaFoldDB" id="A0A6J4SA31"/>
<feature type="compositionally biased region" description="Basic residues" evidence="1">
    <location>
        <begin position="354"/>
        <end position="363"/>
    </location>
</feature>